<dbReference type="GO" id="GO:0016491">
    <property type="term" value="F:oxidoreductase activity"/>
    <property type="evidence" value="ECO:0007669"/>
    <property type="project" value="InterPro"/>
</dbReference>
<dbReference type="SMART" id="SM00829">
    <property type="entry name" value="PKS_ER"/>
    <property type="match status" value="1"/>
</dbReference>
<feature type="domain" description="Enoyl reductase (ER)" evidence="1">
    <location>
        <begin position="12"/>
        <end position="336"/>
    </location>
</feature>
<dbReference type="Gene3D" id="3.90.180.10">
    <property type="entry name" value="Medium-chain alcohol dehydrogenases, catalytic domain"/>
    <property type="match status" value="1"/>
</dbReference>
<reference evidence="2 3" key="1">
    <citation type="journal article" date="2014" name="World J. Microbiol. Biotechnol.">
        <title>Biodiversity and physiological characteristics of Antarctic and Arctic lichens-associated bacteria.</title>
        <authorList>
            <person name="Lee Y.M."/>
            <person name="Kim E.H."/>
            <person name="Lee H.K."/>
            <person name="Hong S.G."/>
        </authorList>
    </citation>
    <scope>NUCLEOTIDE SEQUENCE [LARGE SCALE GENOMIC DNA]</scope>
    <source>
        <strain evidence="2 3">PAMC 26569</strain>
    </source>
</reference>
<accession>A0A6M8HLS7</accession>
<name>A0A6M8HLS7_9PROT</name>
<gene>
    <name evidence="2" type="ORF">HN018_03890</name>
</gene>
<dbReference type="RefSeq" id="WP_171837626.1">
    <property type="nucleotide sequence ID" value="NZ_CP053708.1"/>
</dbReference>
<evidence type="ECO:0000313" key="3">
    <source>
        <dbReference type="Proteomes" id="UP000500767"/>
    </source>
</evidence>
<dbReference type="EMBL" id="CP053708">
    <property type="protein sequence ID" value="QKE89285.1"/>
    <property type="molecule type" value="Genomic_DNA"/>
</dbReference>
<evidence type="ECO:0000313" key="2">
    <source>
        <dbReference type="EMBL" id="QKE89285.1"/>
    </source>
</evidence>
<dbReference type="CDD" id="cd08276">
    <property type="entry name" value="MDR7"/>
    <property type="match status" value="1"/>
</dbReference>
<proteinExistence type="predicted"/>
<dbReference type="PANTHER" id="PTHR45033:SF2">
    <property type="entry name" value="ZINC-TYPE ALCOHOL DEHYDROGENASE-LIKE PROTEIN C1773.06C"/>
    <property type="match status" value="1"/>
</dbReference>
<organism evidence="2 3">
    <name type="scientific">Lichenicola cladoniae</name>
    <dbReference type="NCBI Taxonomy" id="1484109"/>
    <lineage>
        <taxon>Bacteria</taxon>
        <taxon>Pseudomonadati</taxon>
        <taxon>Pseudomonadota</taxon>
        <taxon>Alphaproteobacteria</taxon>
        <taxon>Acetobacterales</taxon>
        <taxon>Acetobacteraceae</taxon>
        <taxon>Lichenicola</taxon>
    </lineage>
</organism>
<dbReference type="PANTHER" id="PTHR45033">
    <property type="match status" value="1"/>
</dbReference>
<dbReference type="InterPro" id="IPR013154">
    <property type="entry name" value="ADH-like_N"/>
</dbReference>
<dbReference type="KEGG" id="lck:HN018_03890"/>
<protein>
    <submittedName>
        <fullName evidence="2">NAD(P)-dependent alcohol dehydrogenase</fullName>
    </submittedName>
</protein>
<dbReference type="AlphaFoldDB" id="A0A6M8HLS7"/>
<dbReference type="InterPro" id="IPR052711">
    <property type="entry name" value="Zinc_ADH-like"/>
</dbReference>
<dbReference type="Pfam" id="PF00107">
    <property type="entry name" value="ADH_zinc_N"/>
    <property type="match status" value="1"/>
</dbReference>
<dbReference type="Proteomes" id="UP000500767">
    <property type="component" value="Chromosome"/>
</dbReference>
<dbReference type="SUPFAM" id="SSF50129">
    <property type="entry name" value="GroES-like"/>
    <property type="match status" value="1"/>
</dbReference>
<dbReference type="SUPFAM" id="SSF51735">
    <property type="entry name" value="NAD(P)-binding Rossmann-fold domains"/>
    <property type="match status" value="1"/>
</dbReference>
<dbReference type="InterPro" id="IPR036291">
    <property type="entry name" value="NAD(P)-bd_dom_sf"/>
</dbReference>
<keyword evidence="3" id="KW-1185">Reference proteome</keyword>
<dbReference type="InterPro" id="IPR020843">
    <property type="entry name" value="ER"/>
</dbReference>
<dbReference type="InterPro" id="IPR011032">
    <property type="entry name" value="GroES-like_sf"/>
</dbReference>
<dbReference type="InterPro" id="IPR013149">
    <property type="entry name" value="ADH-like_C"/>
</dbReference>
<dbReference type="Pfam" id="PF08240">
    <property type="entry name" value="ADH_N"/>
    <property type="match status" value="1"/>
</dbReference>
<sequence length="339" mass="35994">MKAFNIIETGKGLDSWSRVDLPDPTPGPGQVLIRVKAVSLNTRDLMVISGYFPIPPKENAIPVSDGAGEIVAVGAGVTRWNVGDRVFGSYYQHWQNGQFPADAELHGLGGPLEGMLAELVTLPESGVIRVPDHLSYEEASTLPVAALTAWNAVMESMPRTTPGAIVLTLGTGGVSLFAIQFALASGLQVIATTSSPAKAERLRSLGVWDVINYNETPDWEQEVLRLTNGQGVDQVIEVGGTGTLPKSLKSVRSGGLVNLIGLLTGFNEPIDTSPILFNKIRLQGSGVGPVQMAEAMARTISAIKLKPVIAEVFGFEQAKDALAKLQDSATFGKIVVRLD</sequence>
<evidence type="ECO:0000259" key="1">
    <source>
        <dbReference type="SMART" id="SM00829"/>
    </source>
</evidence>
<dbReference type="Gene3D" id="3.40.50.720">
    <property type="entry name" value="NAD(P)-binding Rossmann-like Domain"/>
    <property type="match status" value="1"/>
</dbReference>